<evidence type="ECO:0000259" key="6">
    <source>
        <dbReference type="PROSITE" id="PS50931"/>
    </source>
</evidence>
<proteinExistence type="inferred from homology"/>
<gene>
    <name evidence="7" type="ORF">EAH76_02895</name>
</gene>
<dbReference type="InterPro" id="IPR005119">
    <property type="entry name" value="LysR_subst-bd"/>
</dbReference>
<dbReference type="GO" id="GO:0006351">
    <property type="term" value="P:DNA-templated transcription"/>
    <property type="evidence" value="ECO:0007669"/>
    <property type="project" value="TreeGrafter"/>
</dbReference>
<evidence type="ECO:0000256" key="1">
    <source>
        <dbReference type="ARBA" id="ARBA00009437"/>
    </source>
</evidence>
<dbReference type="InterPro" id="IPR000847">
    <property type="entry name" value="LysR_HTH_N"/>
</dbReference>
<dbReference type="InterPro" id="IPR036390">
    <property type="entry name" value="WH_DNA-bd_sf"/>
</dbReference>
<protein>
    <submittedName>
        <fullName evidence="7">LysR family transcriptional regulator</fullName>
    </submittedName>
</protein>
<dbReference type="SUPFAM" id="SSF46785">
    <property type="entry name" value="Winged helix' DNA-binding domain"/>
    <property type="match status" value="1"/>
</dbReference>
<dbReference type="Proteomes" id="UP000319931">
    <property type="component" value="Unassembled WGS sequence"/>
</dbReference>
<keyword evidence="2" id="KW-0805">Transcription regulation</keyword>
<dbReference type="PROSITE" id="PS50931">
    <property type="entry name" value="HTH_LYSR"/>
    <property type="match status" value="1"/>
</dbReference>
<dbReference type="PANTHER" id="PTHR30537:SF70">
    <property type="entry name" value="HTH-TYPE TRANSCRIPTIONAL ACTIVATOR AMPR"/>
    <property type="match status" value="1"/>
</dbReference>
<comment type="similarity">
    <text evidence="1">Belongs to the LysR transcriptional regulatory family.</text>
</comment>
<dbReference type="EMBL" id="RCZC01000001">
    <property type="protein sequence ID" value="TPG56501.1"/>
    <property type="molecule type" value="Genomic_DNA"/>
</dbReference>
<dbReference type="InterPro" id="IPR058163">
    <property type="entry name" value="LysR-type_TF_proteobact-type"/>
</dbReference>
<feature type="domain" description="HTH lysR-type" evidence="6">
    <location>
        <begin position="6"/>
        <end position="63"/>
    </location>
</feature>
<dbReference type="FunFam" id="1.10.10.10:FF:000038">
    <property type="entry name" value="Glycine cleavage system transcriptional activator"/>
    <property type="match status" value="1"/>
</dbReference>
<evidence type="ECO:0000256" key="3">
    <source>
        <dbReference type="ARBA" id="ARBA00023125"/>
    </source>
</evidence>
<dbReference type="Gene3D" id="3.40.190.10">
    <property type="entry name" value="Periplasmic binding protein-like II"/>
    <property type="match status" value="2"/>
</dbReference>
<dbReference type="InterPro" id="IPR036388">
    <property type="entry name" value="WH-like_DNA-bd_sf"/>
</dbReference>
<keyword evidence="4" id="KW-0010">Activator</keyword>
<keyword evidence="8" id="KW-1185">Reference proteome</keyword>
<evidence type="ECO:0000256" key="2">
    <source>
        <dbReference type="ARBA" id="ARBA00023015"/>
    </source>
</evidence>
<comment type="caution">
    <text evidence="7">The sequence shown here is derived from an EMBL/GenBank/DDBJ whole genome shotgun (WGS) entry which is preliminary data.</text>
</comment>
<dbReference type="RefSeq" id="WP_140847841.1">
    <property type="nucleotide sequence ID" value="NZ_RCZC01000001.1"/>
</dbReference>
<dbReference type="SUPFAM" id="SSF53850">
    <property type="entry name" value="Periplasmic binding protein-like II"/>
    <property type="match status" value="1"/>
</dbReference>
<keyword evidence="5" id="KW-0804">Transcription</keyword>
<dbReference type="AlphaFoldDB" id="A0A502G4L3"/>
<organism evidence="7 8">
    <name type="scientific">Sphingomonas glacialis</name>
    <dbReference type="NCBI Taxonomy" id="658225"/>
    <lineage>
        <taxon>Bacteria</taxon>
        <taxon>Pseudomonadati</taxon>
        <taxon>Pseudomonadota</taxon>
        <taxon>Alphaproteobacteria</taxon>
        <taxon>Sphingomonadales</taxon>
        <taxon>Sphingomonadaceae</taxon>
        <taxon>Sphingomonas</taxon>
    </lineage>
</organism>
<accession>A0A502G4L3</accession>
<keyword evidence="3" id="KW-0238">DNA-binding</keyword>
<evidence type="ECO:0000313" key="8">
    <source>
        <dbReference type="Proteomes" id="UP000319931"/>
    </source>
</evidence>
<evidence type="ECO:0000256" key="4">
    <source>
        <dbReference type="ARBA" id="ARBA00023159"/>
    </source>
</evidence>
<dbReference type="PANTHER" id="PTHR30537">
    <property type="entry name" value="HTH-TYPE TRANSCRIPTIONAL REGULATOR"/>
    <property type="match status" value="1"/>
</dbReference>
<reference evidence="7 8" key="1">
    <citation type="journal article" date="2019" name="Environ. Microbiol.">
        <title>Species interactions and distinct microbial communities in high Arctic permafrost affected cryosols are associated with the CH4 and CO2 gas fluxes.</title>
        <authorList>
            <person name="Altshuler I."/>
            <person name="Hamel J."/>
            <person name="Turney S."/>
            <person name="Magnuson E."/>
            <person name="Levesque R."/>
            <person name="Greer C."/>
            <person name="Whyte L.G."/>
        </authorList>
    </citation>
    <scope>NUCLEOTIDE SEQUENCE [LARGE SCALE GENOMIC DNA]</scope>
    <source>
        <strain evidence="7 8">E6.1</strain>
    </source>
</reference>
<evidence type="ECO:0000313" key="7">
    <source>
        <dbReference type="EMBL" id="TPG56501.1"/>
    </source>
</evidence>
<dbReference type="GO" id="GO:0043565">
    <property type="term" value="F:sequence-specific DNA binding"/>
    <property type="evidence" value="ECO:0007669"/>
    <property type="project" value="TreeGrafter"/>
</dbReference>
<dbReference type="Pfam" id="PF00126">
    <property type="entry name" value="HTH_1"/>
    <property type="match status" value="1"/>
</dbReference>
<dbReference type="OrthoDB" id="9813056at2"/>
<dbReference type="GO" id="GO:0003700">
    <property type="term" value="F:DNA-binding transcription factor activity"/>
    <property type="evidence" value="ECO:0007669"/>
    <property type="project" value="InterPro"/>
</dbReference>
<name>A0A502G4L3_9SPHN</name>
<dbReference type="PRINTS" id="PR00039">
    <property type="entry name" value="HTHLYSR"/>
</dbReference>
<evidence type="ECO:0000256" key="5">
    <source>
        <dbReference type="ARBA" id="ARBA00023163"/>
    </source>
</evidence>
<dbReference type="Pfam" id="PF03466">
    <property type="entry name" value="LysR_substrate"/>
    <property type="match status" value="1"/>
</dbReference>
<dbReference type="Gene3D" id="1.10.10.10">
    <property type="entry name" value="Winged helix-like DNA-binding domain superfamily/Winged helix DNA-binding domain"/>
    <property type="match status" value="1"/>
</dbReference>
<sequence>MDRAHLPLNALRAFEAAARHLNFTRAAIELRVSQGAISHQVAALERRLGMPLFRRLPRGLALTDEGHALVPVVAGAFDAIGATLDRYAGGRLREVLSVGVVGTFAGGWLLPRLAEFGRAHPHVDLRLMTNNNRVDLAGEGLDLAIRFGDGAWHGVHAEPILDAPLSPLCTPTMADRLTMPESLARETLFRSYRLDEWPSWFAAVGVAPPPIRGPVFDTSILMVAAAKAGLGVAMAPPTMFADELTAGRLIQPFAIEITTGRYWLTRLMSRQDTPAMRVFREWLMAAASWDSFQLAIHKGGPTTIFAGR</sequence>